<evidence type="ECO:0000313" key="3">
    <source>
        <dbReference type="EMBL" id="QSQ18770.1"/>
    </source>
</evidence>
<evidence type="ECO:0000256" key="1">
    <source>
        <dbReference type="SAM" id="Phobius"/>
    </source>
</evidence>
<dbReference type="RefSeq" id="WP_206720358.1">
    <property type="nucleotide sequence ID" value="NZ_CP071090.1"/>
</dbReference>
<dbReference type="InterPro" id="IPR021994">
    <property type="entry name" value="DUF3592"/>
</dbReference>
<reference evidence="3 4" key="1">
    <citation type="submission" date="2021-02" db="EMBL/GenBank/DDBJ databases">
        <title>De Novo genome assembly of isolated myxobacteria.</title>
        <authorList>
            <person name="Stevens D.C."/>
        </authorList>
    </citation>
    <scope>NUCLEOTIDE SEQUENCE [LARGE SCALE GENOMIC DNA]</scope>
    <source>
        <strain evidence="4">SCPEA02</strain>
    </source>
</reference>
<keyword evidence="1" id="KW-0812">Transmembrane</keyword>
<organism evidence="3 4">
    <name type="scientific">Pyxidicoccus parkwayensis</name>
    <dbReference type="NCBI Taxonomy" id="2813578"/>
    <lineage>
        <taxon>Bacteria</taxon>
        <taxon>Pseudomonadati</taxon>
        <taxon>Myxococcota</taxon>
        <taxon>Myxococcia</taxon>
        <taxon>Myxococcales</taxon>
        <taxon>Cystobacterineae</taxon>
        <taxon>Myxococcaceae</taxon>
        <taxon>Pyxidicoccus</taxon>
    </lineage>
</organism>
<keyword evidence="1" id="KW-1133">Transmembrane helix</keyword>
<dbReference type="Proteomes" id="UP000662747">
    <property type="component" value="Chromosome"/>
</dbReference>
<evidence type="ECO:0000259" key="2">
    <source>
        <dbReference type="Pfam" id="PF12158"/>
    </source>
</evidence>
<name>A0ABX7NJ14_9BACT</name>
<feature type="domain" description="DUF3592" evidence="2">
    <location>
        <begin position="37"/>
        <end position="121"/>
    </location>
</feature>
<gene>
    <name evidence="3" type="ORF">JY651_25770</name>
</gene>
<keyword evidence="4" id="KW-1185">Reference proteome</keyword>
<accession>A0ABX7NJ14</accession>
<sequence>MKQWMMAGLMLVVGLALAYGGARTVVRAHQSASWPTTDATITSSSVETLRSRRGGVRFHPDVRYQYSVAGTLYSANTISFGGNDAGTLSDAQVVTHHFASGNHVPVHYEPADPSVACLEVGHAGIASYVLALGGLALVAIAGWGIWDMLRAGRREKARRQRPQPA</sequence>
<dbReference type="EMBL" id="CP071090">
    <property type="protein sequence ID" value="QSQ18770.1"/>
    <property type="molecule type" value="Genomic_DNA"/>
</dbReference>
<keyword evidence="1" id="KW-0472">Membrane</keyword>
<evidence type="ECO:0000313" key="4">
    <source>
        <dbReference type="Proteomes" id="UP000662747"/>
    </source>
</evidence>
<feature type="transmembrane region" description="Helical" evidence="1">
    <location>
        <begin position="125"/>
        <end position="149"/>
    </location>
</feature>
<dbReference type="Pfam" id="PF12158">
    <property type="entry name" value="DUF3592"/>
    <property type="match status" value="1"/>
</dbReference>
<protein>
    <submittedName>
        <fullName evidence="3">DUF3592 domain-containing protein</fullName>
    </submittedName>
</protein>
<proteinExistence type="predicted"/>